<evidence type="ECO:0000313" key="3">
    <source>
        <dbReference type="Proteomes" id="UP001497472"/>
    </source>
</evidence>
<evidence type="ECO:0000259" key="1">
    <source>
        <dbReference type="SMART" id="SM00848"/>
    </source>
</evidence>
<evidence type="ECO:0000313" key="2">
    <source>
        <dbReference type="EMBL" id="CAK1547244.1"/>
    </source>
</evidence>
<reference evidence="2 3" key="1">
    <citation type="submission" date="2023-11" db="EMBL/GenBank/DDBJ databases">
        <authorList>
            <person name="Okamura Y."/>
        </authorList>
    </citation>
    <scope>NUCLEOTIDE SEQUENCE [LARGE SCALE GENOMIC DNA]</scope>
</reference>
<sequence>MFLVTGASYKRDKEREFVSLGPSAPLKLCSYSKDGEEPTLIYNLRDGPQIYKKYVEKFNKTYSDDEYYTRYHNFMNTLRQINYINSKKPQKVQPNKYADWSDDERRNVEATTKIDWELTMQLKDLKPNVDSLIKDLIL</sequence>
<dbReference type="Gene3D" id="1.10.287.2250">
    <property type="match status" value="1"/>
</dbReference>
<dbReference type="AlphaFoldDB" id="A0AAV1JFD9"/>
<dbReference type="InterPro" id="IPR038765">
    <property type="entry name" value="Papain-like_cys_pep_sf"/>
</dbReference>
<gene>
    <name evidence="2" type="ORF">LNINA_LOCUS6735</name>
</gene>
<feature type="domain" description="Cathepsin propeptide inhibitor" evidence="1">
    <location>
        <begin position="51"/>
        <end position="105"/>
    </location>
</feature>
<dbReference type="SUPFAM" id="SSF54001">
    <property type="entry name" value="Cysteine proteinases"/>
    <property type="match status" value="1"/>
</dbReference>
<protein>
    <recommendedName>
        <fullName evidence="1">Cathepsin propeptide inhibitor domain-containing protein</fullName>
    </recommendedName>
</protein>
<dbReference type="SMART" id="SM00848">
    <property type="entry name" value="Inhibitor_I29"/>
    <property type="match status" value="1"/>
</dbReference>
<dbReference type="Proteomes" id="UP001497472">
    <property type="component" value="Unassembled WGS sequence"/>
</dbReference>
<name>A0AAV1JFD9_9NEOP</name>
<proteinExistence type="predicted"/>
<dbReference type="EMBL" id="CAVLEF010000009">
    <property type="protein sequence ID" value="CAK1547244.1"/>
    <property type="molecule type" value="Genomic_DNA"/>
</dbReference>
<keyword evidence="3" id="KW-1185">Reference proteome</keyword>
<accession>A0AAV1JFD9</accession>
<dbReference type="InterPro" id="IPR013201">
    <property type="entry name" value="Prot_inhib_I29"/>
</dbReference>
<organism evidence="2 3">
    <name type="scientific">Leptosia nina</name>
    <dbReference type="NCBI Taxonomy" id="320188"/>
    <lineage>
        <taxon>Eukaryota</taxon>
        <taxon>Metazoa</taxon>
        <taxon>Ecdysozoa</taxon>
        <taxon>Arthropoda</taxon>
        <taxon>Hexapoda</taxon>
        <taxon>Insecta</taxon>
        <taxon>Pterygota</taxon>
        <taxon>Neoptera</taxon>
        <taxon>Endopterygota</taxon>
        <taxon>Lepidoptera</taxon>
        <taxon>Glossata</taxon>
        <taxon>Ditrysia</taxon>
        <taxon>Papilionoidea</taxon>
        <taxon>Pieridae</taxon>
        <taxon>Pierinae</taxon>
        <taxon>Leptosia</taxon>
    </lineage>
</organism>
<dbReference type="Pfam" id="PF08246">
    <property type="entry name" value="Inhibitor_I29"/>
    <property type="match status" value="1"/>
</dbReference>
<comment type="caution">
    <text evidence="2">The sequence shown here is derived from an EMBL/GenBank/DDBJ whole genome shotgun (WGS) entry which is preliminary data.</text>
</comment>